<comment type="caution">
    <text evidence="1">The sequence shown here is derived from an EMBL/GenBank/DDBJ whole genome shotgun (WGS) entry which is preliminary data.</text>
</comment>
<sequence length="82" mass="9211">MAYLQSPHRPRMHFAGYTIPSPMDRLWHTFKDALDGRADLNDMKGWTTTLDFGNVPPSAGWSDDTLKGPEMKSELFVDGLNG</sequence>
<gene>
    <name evidence="1" type="ORF">KHLLAP_LOCUS8408</name>
</gene>
<organism evidence="1 2">
    <name type="scientific">Anthostomella pinea</name>
    <dbReference type="NCBI Taxonomy" id="933095"/>
    <lineage>
        <taxon>Eukaryota</taxon>
        <taxon>Fungi</taxon>
        <taxon>Dikarya</taxon>
        <taxon>Ascomycota</taxon>
        <taxon>Pezizomycotina</taxon>
        <taxon>Sordariomycetes</taxon>
        <taxon>Xylariomycetidae</taxon>
        <taxon>Xylariales</taxon>
        <taxon>Xylariaceae</taxon>
        <taxon>Anthostomella</taxon>
    </lineage>
</organism>
<reference evidence="1" key="1">
    <citation type="submission" date="2023-10" db="EMBL/GenBank/DDBJ databases">
        <authorList>
            <person name="Hackl T."/>
        </authorList>
    </citation>
    <scope>NUCLEOTIDE SEQUENCE</scope>
</reference>
<name>A0AAI8VN22_9PEZI</name>
<dbReference type="EMBL" id="CAUWAG010000010">
    <property type="protein sequence ID" value="CAJ2507940.1"/>
    <property type="molecule type" value="Genomic_DNA"/>
</dbReference>
<proteinExistence type="predicted"/>
<evidence type="ECO:0000313" key="1">
    <source>
        <dbReference type="EMBL" id="CAJ2507940.1"/>
    </source>
</evidence>
<accession>A0AAI8VN22</accession>
<dbReference type="Proteomes" id="UP001295740">
    <property type="component" value="Unassembled WGS sequence"/>
</dbReference>
<dbReference type="AlphaFoldDB" id="A0AAI8VN22"/>
<keyword evidence="2" id="KW-1185">Reference proteome</keyword>
<protein>
    <submittedName>
        <fullName evidence="1">Uu.00g091260.m01.CDS01</fullName>
    </submittedName>
</protein>
<evidence type="ECO:0000313" key="2">
    <source>
        <dbReference type="Proteomes" id="UP001295740"/>
    </source>
</evidence>